<feature type="compositionally biased region" description="Low complexity" evidence="1">
    <location>
        <begin position="666"/>
        <end position="685"/>
    </location>
</feature>
<feature type="region of interest" description="Disordered" evidence="1">
    <location>
        <begin position="1"/>
        <end position="41"/>
    </location>
</feature>
<organism evidence="2 3">
    <name type="scientific">Lasiodiplodia theobromae</name>
    <dbReference type="NCBI Taxonomy" id="45133"/>
    <lineage>
        <taxon>Eukaryota</taxon>
        <taxon>Fungi</taxon>
        <taxon>Dikarya</taxon>
        <taxon>Ascomycota</taxon>
        <taxon>Pezizomycotina</taxon>
        <taxon>Dothideomycetes</taxon>
        <taxon>Dothideomycetes incertae sedis</taxon>
        <taxon>Botryosphaeriales</taxon>
        <taxon>Botryosphaeriaceae</taxon>
        <taxon>Lasiodiplodia</taxon>
    </lineage>
</organism>
<feature type="compositionally biased region" description="Polar residues" evidence="1">
    <location>
        <begin position="21"/>
        <end position="33"/>
    </location>
</feature>
<dbReference type="EMBL" id="VCHE01000169">
    <property type="protein sequence ID" value="KAB2569769.1"/>
    <property type="molecule type" value="Genomic_DNA"/>
</dbReference>
<feature type="region of interest" description="Disordered" evidence="1">
    <location>
        <begin position="255"/>
        <end position="397"/>
    </location>
</feature>
<feature type="compositionally biased region" description="Polar residues" evidence="1">
    <location>
        <begin position="692"/>
        <end position="707"/>
    </location>
</feature>
<reference evidence="2 3" key="1">
    <citation type="journal article" date="2019" name="Sci. Rep.">
        <title>A multi-omics analysis of the grapevine pathogen Lasiodiplodia theobromae reveals that temperature affects the expression of virulence- and pathogenicity-related genes.</title>
        <authorList>
            <person name="Felix C."/>
            <person name="Meneses R."/>
            <person name="Goncalves M.F.M."/>
            <person name="Tilleman L."/>
            <person name="Duarte A.S."/>
            <person name="Jorrin-Novo J.V."/>
            <person name="Van de Peer Y."/>
            <person name="Deforce D."/>
            <person name="Van Nieuwerburgh F."/>
            <person name="Esteves A.C."/>
            <person name="Alves A."/>
        </authorList>
    </citation>
    <scope>NUCLEOTIDE SEQUENCE [LARGE SCALE GENOMIC DNA]</scope>
    <source>
        <strain evidence="2 3">LA-SOL3</strain>
    </source>
</reference>
<evidence type="ECO:0000313" key="3">
    <source>
        <dbReference type="Proteomes" id="UP000325902"/>
    </source>
</evidence>
<dbReference type="Proteomes" id="UP000325902">
    <property type="component" value="Unassembled WGS sequence"/>
</dbReference>
<feature type="region of interest" description="Disordered" evidence="1">
    <location>
        <begin position="651"/>
        <end position="707"/>
    </location>
</feature>
<sequence>MDKPPSDAPSDNRSDRPATTPAGSSKIVATTNAPPAVSDVDNRLKSLRVLATVAAAVKADVQPPMPDPQQPGDQTQELQRPLQVQQAQQAQHTPQVQPDQQAPQVQQAQEAPQVQQAQEAPQVQHALQIQQAQEVQPALPLTQPAPQAQKVQQAPQAPQVEQAEEAEEAQESLQVQQVQQIQHAPQVQQVQNVQQTRSHHSRSHPYHEPNHSTNCGCCNLAADAPTYTPEEREMIAILTASWRARMVQEGRIAGDETGSAGIGARASQEGGEVVEEGGSATAAAGAAVGEGAAAAERDDDEGRKREEAAAAAGAEPEAMDWTPAEGETAQRVQQRQEEVVSSEDQQQSVETAAAPVAAAAAANIDDPPRHEAEVVVSDDEGTRTTASRATSEMTDAANRMRDVADNLRNIALLFGEAGGNAGIISAQPSSASNTNSTNSPSNESRRRASSKTPARQPGGGGSSPRRSHAPPRRSGGGASTTRGGSTPAATIATSSSNDSKNDSTTTTTTLSYGEVFRIAIDPAPFDPRIYTLLTPGAALLCERERYAEWWRRSFLIVQKEPPAGLPMPNDVSFFILPPEKSQFLKRERNLEEIWITLRQKKLTQQDPRARWRLDRQLTATWSEQECAPADGPVGTAKTIVEPLLDQQGRLRGLGAGGARSGRRAGSEGLLLLRTMATPTPMPTTAEAGQKQGGNNQRRNGKDGSTSG</sequence>
<feature type="region of interest" description="Disordered" evidence="1">
    <location>
        <begin position="58"/>
        <end position="213"/>
    </location>
</feature>
<feature type="compositionally biased region" description="Low complexity" evidence="1">
    <location>
        <begin position="479"/>
        <end position="507"/>
    </location>
</feature>
<feature type="compositionally biased region" description="Low complexity" evidence="1">
    <location>
        <begin position="342"/>
        <end position="362"/>
    </location>
</feature>
<feature type="region of interest" description="Disordered" evidence="1">
    <location>
        <begin position="425"/>
        <end position="507"/>
    </location>
</feature>
<gene>
    <name evidence="2" type="ORF">DBV05_g11561</name>
</gene>
<evidence type="ECO:0000256" key="1">
    <source>
        <dbReference type="SAM" id="MobiDB-lite"/>
    </source>
</evidence>
<name>A0A5N5CWM7_9PEZI</name>
<feature type="compositionally biased region" description="Low complexity" evidence="1">
    <location>
        <begin position="70"/>
        <end position="161"/>
    </location>
</feature>
<feature type="compositionally biased region" description="Low complexity" evidence="1">
    <location>
        <begin position="276"/>
        <end position="294"/>
    </location>
</feature>
<proteinExistence type="predicted"/>
<evidence type="ECO:0000313" key="2">
    <source>
        <dbReference type="EMBL" id="KAB2569769.1"/>
    </source>
</evidence>
<feature type="compositionally biased region" description="Low complexity" evidence="1">
    <location>
        <begin position="171"/>
        <end position="195"/>
    </location>
</feature>
<comment type="caution">
    <text evidence="2">The sequence shown here is derived from an EMBL/GenBank/DDBJ whole genome shotgun (WGS) entry which is preliminary data.</text>
</comment>
<protein>
    <submittedName>
        <fullName evidence="2">Uncharacterized protein</fullName>
    </submittedName>
</protein>
<keyword evidence="3" id="KW-1185">Reference proteome</keyword>
<dbReference type="OrthoDB" id="10666160at2759"/>
<accession>A0A5N5CWM7</accession>
<feature type="compositionally biased region" description="Low complexity" evidence="1">
    <location>
        <begin position="425"/>
        <end position="442"/>
    </location>
</feature>
<feature type="compositionally biased region" description="Polar residues" evidence="1">
    <location>
        <begin position="383"/>
        <end position="393"/>
    </location>
</feature>
<feature type="compositionally biased region" description="Basic and acidic residues" evidence="1">
    <location>
        <begin position="1"/>
        <end position="16"/>
    </location>
</feature>
<dbReference type="AlphaFoldDB" id="A0A5N5CWM7"/>